<dbReference type="RefSeq" id="WP_342028146.1">
    <property type="nucleotide sequence ID" value="NZ_FMYK01000006.1"/>
</dbReference>
<keyword evidence="2" id="KW-1185">Reference proteome</keyword>
<dbReference type="InterPro" id="IPR029058">
    <property type="entry name" value="AB_hydrolase_fold"/>
</dbReference>
<dbReference type="PIRSF" id="PIRSF029171">
    <property type="entry name" value="Esterase_LipA"/>
    <property type="match status" value="1"/>
</dbReference>
<sequence length="427" mass="45715">MKIANNNGALGAKSAKKSAKGLKYLVGMTMLASAVMMAGCDDDDDDNYQTDDNSYVSETSYTAGTIPTNASKVDVMTYNMPYSDGETHEATAMVIYPKTAKPSDGWRVVVWTHGTTGVGDSCAPSQMEMNTNFLVTANNLLERGYVIVAPDYEGLGKAGIHPYLNLQSEANSAIYAVDAFKEKYGTDLQGDWMSIGQSQGGHASLGVAQYADSDEDYKGAVATAPASSLGYIITNIAPDAIAYLEATNQKDQAIAVYSELLSYAAYVGVGIKAYNPSFDYKQIFNTQAYNVAVNAEGTNGDNGLCLPDMIDKYEADINSYLDQNTSASVMDYPALTDDFATNTVVAEFLRNSQPGTVKLNKPIYVVQGTLDMAVPYQVTQALVNGMNALGTTPAVQLDLVTGAGHTQAIIDRNEEIMDFIEDTMPAS</sequence>
<organism evidence="1 2">
    <name type="scientific">Acinetobacter marinus</name>
    <dbReference type="NCBI Taxonomy" id="281375"/>
    <lineage>
        <taxon>Bacteria</taxon>
        <taxon>Pseudomonadati</taxon>
        <taxon>Pseudomonadota</taxon>
        <taxon>Gammaproteobacteria</taxon>
        <taxon>Moraxellales</taxon>
        <taxon>Moraxellaceae</taxon>
        <taxon>Acinetobacter</taxon>
    </lineage>
</organism>
<dbReference type="Gene3D" id="3.40.50.1820">
    <property type="entry name" value="alpha/beta hydrolase"/>
    <property type="match status" value="2"/>
</dbReference>
<dbReference type="AlphaFoldDB" id="A0A1G6M5V9"/>
<protein>
    <recommendedName>
        <fullName evidence="3">Secretory lipase</fullName>
    </recommendedName>
</protein>
<dbReference type="InterPro" id="IPR005152">
    <property type="entry name" value="Lipase_secreted"/>
</dbReference>
<dbReference type="GO" id="GO:0004806">
    <property type="term" value="F:triacylglycerol lipase activity"/>
    <property type="evidence" value="ECO:0007669"/>
    <property type="project" value="InterPro"/>
</dbReference>
<dbReference type="Proteomes" id="UP000242317">
    <property type="component" value="Unassembled WGS sequence"/>
</dbReference>
<name>A0A1G6M5V9_9GAMM</name>
<reference evidence="2" key="1">
    <citation type="submission" date="2016-09" db="EMBL/GenBank/DDBJ databases">
        <authorList>
            <person name="Varghese N."/>
            <person name="Submissions S."/>
        </authorList>
    </citation>
    <scope>NUCLEOTIDE SEQUENCE [LARGE SCALE GENOMIC DNA]</scope>
    <source>
        <strain evidence="2">ANC 3699</strain>
    </source>
</reference>
<gene>
    <name evidence="1" type="ORF">SAMN05421749_10675</name>
</gene>
<evidence type="ECO:0000313" key="2">
    <source>
        <dbReference type="Proteomes" id="UP000242317"/>
    </source>
</evidence>
<evidence type="ECO:0000313" key="1">
    <source>
        <dbReference type="EMBL" id="SDC50928.1"/>
    </source>
</evidence>
<dbReference type="PANTHER" id="PTHR34853">
    <property type="match status" value="1"/>
</dbReference>
<dbReference type="GO" id="GO:0016042">
    <property type="term" value="P:lipid catabolic process"/>
    <property type="evidence" value="ECO:0007669"/>
    <property type="project" value="InterPro"/>
</dbReference>
<evidence type="ECO:0008006" key="3">
    <source>
        <dbReference type="Google" id="ProtNLM"/>
    </source>
</evidence>
<dbReference type="EMBL" id="FMYK01000006">
    <property type="protein sequence ID" value="SDC50928.1"/>
    <property type="molecule type" value="Genomic_DNA"/>
</dbReference>
<dbReference type="PANTHER" id="PTHR34853:SF1">
    <property type="entry name" value="LIPASE 5"/>
    <property type="match status" value="1"/>
</dbReference>
<dbReference type="SUPFAM" id="SSF53474">
    <property type="entry name" value="alpha/beta-Hydrolases"/>
    <property type="match status" value="1"/>
</dbReference>
<accession>A0A1G6M5V9</accession>
<proteinExistence type="predicted"/>